<protein>
    <submittedName>
        <fullName evidence="1">Uncharacterized protein</fullName>
    </submittedName>
</protein>
<evidence type="ECO:0000313" key="1">
    <source>
        <dbReference type="EMBL" id="RZC63681.1"/>
    </source>
</evidence>
<keyword evidence="2" id="KW-1185">Reference proteome</keyword>
<gene>
    <name evidence="1" type="ORF">C5167_025450</name>
</gene>
<dbReference type="AlphaFoldDB" id="A0A4Y7JUQ7"/>
<sequence>MTRCCKLCVMSHSGVCSIVKTSASLVDDILQLPIPSPLKEHHVTTDRTAVELVPRNKHLPLIM</sequence>
<dbReference type="Gramene" id="RZC63681">
    <property type="protein sequence ID" value="RZC63681"/>
    <property type="gene ID" value="C5167_025450"/>
</dbReference>
<evidence type="ECO:0000313" key="2">
    <source>
        <dbReference type="Proteomes" id="UP000316621"/>
    </source>
</evidence>
<name>A0A4Y7JUQ7_PAPSO</name>
<dbReference type="Proteomes" id="UP000316621">
    <property type="component" value="Chromosome 5"/>
</dbReference>
<dbReference type="EMBL" id="CM010719">
    <property type="protein sequence ID" value="RZC63681.1"/>
    <property type="molecule type" value="Genomic_DNA"/>
</dbReference>
<organism evidence="1 2">
    <name type="scientific">Papaver somniferum</name>
    <name type="common">Opium poppy</name>
    <dbReference type="NCBI Taxonomy" id="3469"/>
    <lineage>
        <taxon>Eukaryota</taxon>
        <taxon>Viridiplantae</taxon>
        <taxon>Streptophyta</taxon>
        <taxon>Embryophyta</taxon>
        <taxon>Tracheophyta</taxon>
        <taxon>Spermatophyta</taxon>
        <taxon>Magnoliopsida</taxon>
        <taxon>Ranunculales</taxon>
        <taxon>Papaveraceae</taxon>
        <taxon>Papaveroideae</taxon>
        <taxon>Papaver</taxon>
    </lineage>
</organism>
<accession>A0A4Y7JUQ7</accession>
<proteinExistence type="predicted"/>
<reference evidence="1 2" key="1">
    <citation type="journal article" date="2018" name="Science">
        <title>The opium poppy genome and morphinan production.</title>
        <authorList>
            <person name="Guo L."/>
            <person name="Winzer T."/>
            <person name="Yang X."/>
            <person name="Li Y."/>
            <person name="Ning Z."/>
            <person name="He Z."/>
            <person name="Teodor R."/>
            <person name="Lu Y."/>
            <person name="Bowser T.A."/>
            <person name="Graham I.A."/>
            <person name="Ye K."/>
        </authorList>
    </citation>
    <scope>NUCLEOTIDE SEQUENCE [LARGE SCALE GENOMIC DNA]</scope>
    <source>
        <strain evidence="2">cv. HN1</strain>
        <tissue evidence="1">Leaves</tissue>
    </source>
</reference>